<dbReference type="Pfam" id="PF13416">
    <property type="entry name" value="SBP_bac_8"/>
    <property type="match status" value="1"/>
</dbReference>
<dbReference type="GO" id="GO:0055085">
    <property type="term" value="P:transmembrane transport"/>
    <property type="evidence" value="ECO:0007669"/>
    <property type="project" value="InterPro"/>
</dbReference>
<dbReference type="STRING" id="1498499.EP47_01190"/>
<reference evidence="8 9" key="1">
    <citation type="submission" date="2014-05" db="EMBL/GenBank/DDBJ databases">
        <authorList>
            <person name="Rizzardi K."/>
            <person name="Winiecka-Krusnell J."/>
            <person name="Ramliden M."/>
            <person name="Alm E."/>
            <person name="Andersson S."/>
            <person name="Byfors S."/>
        </authorList>
    </citation>
    <scope>NUCLEOTIDE SEQUENCE [LARGE SCALE GENOMIC DNA]</scope>
    <source>
        <strain evidence="8 9">LEGN</strain>
    </source>
</reference>
<organism evidence="8 9">
    <name type="scientific">Legionella norrlandica</name>
    <dbReference type="NCBI Taxonomy" id="1498499"/>
    <lineage>
        <taxon>Bacteria</taxon>
        <taxon>Pseudomonadati</taxon>
        <taxon>Pseudomonadota</taxon>
        <taxon>Gammaproteobacteria</taxon>
        <taxon>Legionellales</taxon>
        <taxon>Legionellaceae</taxon>
        <taxon>Legionella</taxon>
    </lineage>
</organism>
<dbReference type="PANTHER" id="PTHR43649:SF31">
    <property type="entry name" value="SN-GLYCEROL-3-PHOSPHATE-BINDING PERIPLASMIC PROTEIN UGPB"/>
    <property type="match status" value="1"/>
</dbReference>
<dbReference type="Gene3D" id="3.40.190.10">
    <property type="entry name" value="Periplasmic binding protein-like II"/>
    <property type="match status" value="2"/>
</dbReference>
<evidence type="ECO:0000256" key="1">
    <source>
        <dbReference type="ARBA" id="ARBA00004418"/>
    </source>
</evidence>
<evidence type="ECO:0000313" key="8">
    <source>
        <dbReference type="EMBL" id="KGP62596.1"/>
    </source>
</evidence>
<dbReference type="GO" id="GO:0042597">
    <property type="term" value="C:periplasmic space"/>
    <property type="evidence" value="ECO:0007669"/>
    <property type="project" value="UniProtKB-SubCell"/>
</dbReference>
<gene>
    <name evidence="8" type="ORF">EP47_01190</name>
</gene>
<keyword evidence="7" id="KW-0574">Periplasm</keyword>
<evidence type="ECO:0000256" key="5">
    <source>
        <dbReference type="ARBA" id="ARBA00022448"/>
    </source>
</evidence>
<dbReference type="InterPro" id="IPR006059">
    <property type="entry name" value="SBP"/>
</dbReference>
<evidence type="ECO:0000256" key="3">
    <source>
        <dbReference type="ARBA" id="ARBA00011557"/>
    </source>
</evidence>
<keyword evidence="6" id="KW-0732">Signal</keyword>
<comment type="subunit">
    <text evidence="3">The complex is composed of two ATP-binding proteins (UgpC), two transmembrane proteins (UgpA and UgpE) and a solute-binding protein (UgpB).</text>
</comment>
<evidence type="ECO:0000256" key="2">
    <source>
        <dbReference type="ARBA" id="ARBA00008520"/>
    </source>
</evidence>
<keyword evidence="9" id="KW-1185">Reference proteome</keyword>
<evidence type="ECO:0000256" key="4">
    <source>
        <dbReference type="ARBA" id="ARBA00017470"/>
    </source>
</evidence>
<name>A0A0A2SS85_9GAMM</name>
<dbReference type="InterPro" id="IPR006061">
    <property type="entry name" value="SBP_1_CS"/>
</dbReference>
<comment type="similarity">
    <text evidence="2">Belongs to the bacterial solute-binding protein 1 family.</text>
</comment>
<dbReference type="SUPFAM" id="SSF53850">
    <property type="entry name" value="Periplasmic binding protein-like II"/>
    <property type="match status" value="1"/>
</dbReference>
<proteinExistence type="inferred from homology"/>
<evidence type="ECO:0000313" key="9">
    <source>
        <dbReference type="Proteomes" id="UP000054422"/>
    </source>
</evidence>
<evidence type="ECO:0000256" key="7">
    <source>
        <dbReference type="ARBA" id="ARBA00022764"/>
    </source>
</evidence>
<comment type="caution">
    <text evidence="8">The sequence shown here is derived from an EMBL/GenBank/DDBJ whole genome shotgun (WGS) entry which is preliminary data.</text>
</comment>
<dbReference type="InterPro" id="IPR050490">
    <property type="entry name" value="Bact_solute-bd_prot1"/>
</dbReference>
<dbReference type="PANTHER" id="PTHR43649">
    <property type="entry name" value="ARABINOSE-BINDING PROTEIN-RELATED"/>
    <property type="match status" value="1"/>
</dbReference>
<sequence length="441" mass="49821">MKIAHNYLFLFLFIFLSAITAQAKPIELIFWHGMAGHLGDEVRLLVDDFNNSQDEYRIRPVYKGNYTETLTNFAAAFRAHQAPAIVQIFEVGTSLMLAPEGVIHPVDLLMREQGMNLPKDDFIQSVREFYSRDGQLMAMPFNLSAPVLYYNLDILAKVGYNENNFPKTWSEMEIMAEKIKKAGYDCTYTTAYPGWVLFESYLAIHGLPLTQGEPAHAAFHTPQLLSHFQRLKRWHDLHYFRYGGRVDDATILFTSSVCPLFSQSSGAYNSLSAITPFHLGVATMPLDINASKVRHANVVGGAALWAVGGQTQKQYRGIAKFFAFIAKPEVQKRWHEHTGYLPLGLKGIYADIVQSSQHPALLLARTDLEDNFQVRSFRHFGPQNQIRGINDEVLEAMFAGLISPENALREATIRANHILLRFARNTRAVRRVGNRVEGDLG</sequence>
<keyword evidence="5" id="KW-0813">Transport</keyword>
<dbReference type="EMBL" id="JNCF01000053">
    <property type="protein sequence ID" value="KGP62596.1"/>
    <property type="molecule type" value="Genomic_DNA"/>
</dbReference>
<evidence type="ECO:0000256" key="6">
    <source>
        <dbReference type="ARBA" id="ARBA00022729"/>
    </source>
</evidence>
<dbReference type="PROSITE" id="PS01037">
    <property type="entry name" value="SBP_BACTERIAL_1"/>
    <property type="match status" value="1"/>
</dbReference>
<accession>A0A0A2SS85</accession>
<comment type="subcellular location">
    <subcellularLocation>
        <location evidence="1">Periplasm</location>
    </subcellularLocation>
</comment>
<dbReference type="OrthoDB" id="4393730at2"/>
<dbReference type="Proteomes" id="UP000054422">
    <property type="component" value="Unassembled WGS sequence"/>
</dbReference>
<dbReference type="AlphaFoldDB" id="A0A0A2SS85"/>
<protein>
    <recommendedName>
        <fullName evidence="4">sn-glycerol-3-phosphate-binding periplasmic protein UgpB</fullName>
    </recommendedName>
</protein>
<dbReference type="RefSeq" id="WP_035890797.1">
    <property type="nucleotide sequence ID" value="NZ_JNCF01000053.1"/>
</dbReference>